<feature type="compositionally biased region" description="Acidic residues" evidence="1">
    <location>
        <begin position="192"/>
        <end position="202"/>
    </location>
</feature>
<accession>A0AAE0EFB5</accession>
<feature type="region of interest" description="Disordered" evidence="1">
    <location>
        <begin position="192"/>
        <end position="229"/>
    </location>
</feature>
<evidence type="ECO:0000256" key="1">
    <source>
        <dbReference type="SAM" id="MobiDB-lite"/>
    </source>
</evidence>
<proteinExistence type="predicted"/>
<gene>
    <name evidence="2" type="ORF">Dsin_011405</name>
</gene>
<dbReference type="AlphaFoldDB" id="A0AAE0EFB5"/>
<sequence>MKRLKNIATIDVILQKERKHNEFMSSCFKQFHHFPKNWLFSARIVHVLLLTEIKIAGATENKLLISLGVLNFLEANDLLKMALLLIANNVLFGQPYDKKVTNWLFNLVDDLDTFNSFAWGHYVFKMTMHYLRHGFRSRNTKKRLKSWRYWRQQMMRLKQITGSELTAICDMSEGPQFIPLVEMEMKEKNELLDEGDDGDDGAPTDKISLKRKARKKKKKTSVKKKQRKTVPITRLNKEEGFTPAYTPTPAEDFIPCFQAPLTDVRDLSLHMEKKVDATISTEQEVAPSAEKEVAGSRIMCGDVRVDYNYVVEEDRLIRVRLRSAYCISPFIDPTQASTAKHEQDKAKYEAFKRKLKPARQN</sequence>
<dbReference type="Proteomes" id="UP001281410">
    <property type="component" value="Unassembled WGS sequence"/>
</dbReference>
<feature type="compositionally biased region" description="Basic residues" evidence="1">
    <location>
        <begin position="209"/>
        <end position="228"/>
    </location>
</feature>
<dbReference type="PANTHER" id="PTHR48449:SF1">
    <property type="entry name" value="DUF1985 DOMAIN-CONTAINING PROTEIN"/>
    <property type="match status" value="1"/>
</dbReference>
<protein>
    <recommendedName>
        <fullName evidence="4">DUF1985 domain-containing protein</fullName>
    </recommendedName>
</protein>
<organism evidence="2 3">
    <name type="scientific">Dipteronia sinensis</name>
    <dbReference type="NCBI Taxonomy" id="43782"/>
    <lineage>
        <taxon>Eukaryota</taxon>
        <taxon>Viridiplantae</taxon>
        <taxon>Streptophyta</taxon>
        <taxon>Embryophyta</taxon>
        <taxon>Tracheophyta</taxon>
        <taxon>Spermatophyta</taxon>
        <taxon>Magnoliopsida</taxon>
        <taxon>eudicotyledons</taxon>
        <taxon>Gunneridae</taxon>
        <taxon>Pentapetalae</taxon>
        <taxon>rosids</taxon>
        <taxon>malvids</taxon>
        <taxon>Sapindales</taxon>
        <taxon>Sapindaceae</taxon>
        <taxon>Hippocastanoideae</taxon>
        <taxon>Acereae</taxon>
        <taxon>Dipteronia</taxon>
    </lineage>
</organism>
<name>A0AAE0EFB5_9ROSI</name>
<evidence type="ECO:0008006" key="4">
    <source>
        <dbReference type="Google" id="ProtNLM"/>
    </source>
</evidence>
<dbReference type="EMBL" id="JANJYJ010000003">
    <property type="protein sequence ID" value="KAK3224380.1"/>
    <property type="molecule type" value="Genomic_DNA"/>
</dbReference>
<evidence type="ECO:0000313" key="3">
    <source>
        <dbReference type="Proteomes" id="UP001281410"/>
    </source>
</evidence>
<reference evidence="2" key="1">
    <citation type="journal article" date="2023" name="Plant J.">
        <title>Genome sequences and population genomics provide insights into the demographic history, inbreeding, and mutation load of two 'living fossil' tree species of Dipteronia.</title>
        <authorList>
            <person name="Feng Y."/>
            <person name="Comes H.P."/>
            <person name="Chen J."/>
            <person name="Zhu S."/>
            <person name="Lu R."/>
            <person name="Zhang X."/>
            <person name="Li P."/>
            <person name="Qiu J."/>
            <person name="Olsen K.M."/>
            <person name="Qiu Y."/>
        </authorList>
    </citation>
    <scope>NUCLEOTIDE SEQUENCE</scope>
    <source>
        <strain evidence="2">NBL</strain>
    </source>
</reference>
<keyword evidence="3" id="KW-1185">Reference proteome</keyword>
<comment type="caution">
    <text evidence="2">The sequence shown here is derived from an EMBL/GenBank/DDBJ whole genome shotgun (WGS) entry which is preliminary data.</text>
</comment>
<dbReference type="PANTHER" id="PTHR48449">
    <property type="entry name" value="DUF1985 DOMAIN-CONTAINING PROTEIN"/>
    <property type="match status" value="1"/>
</dbReference>
<evidence type="ECO:0000313" key="2">
    <source>
        <dbReference type="EMBL" id="KAK3224380.1"/>
    </source>
</evidence>